<dbReference type="InterPro" id="IPR001296">
    <property type="entry name" value="Glyco_trans_1"/>
</dbReference>
<feature type="domain" description="Glycosyl transferase family 1" evidence="1">
    <location>
        <begin position="176"/>
        <end position="277"/>
    </location>
</feature>
<evidence type="ECO:0000259" key="1">
    <source>
        <dbReference type="Pfam" id="PF00534"/>
    </source>
</evidence>
<dbReference type="GO" id="GO:0016757">
    <property type="term" value="F:glycosyltransferase activity"/>
    <property type="evidence" value="ECO:0007669"/>
    <property type="project" value="InterPro"/>
</dbReference>
<dbReference type="AlphaFoldDB" id="X0RXI2"/>
<reference evidence="2" key="1">
    <citation type="journal article" date="2014" name="Front. Microbiol.">
        <title>High frequency of phylogenetically diverse reductive dehalogenase-homologous genes in deep subseafloor sedimentary metagenomes.</title>
        <authorList>
            <person name="Kawai M."/>
            <person name="Futagami T."/>
            <person name="Toyoda A."/>
            <person name="Takaki Y."/>
            <person name="Nishi S."/>
            <person name="Hori S."/>
            <person name="Arai W."/>
            <person name="Tsubouchi T."/>
            <person name="Morono Y."/>
            <person name="Uchiyama I."/>
            <person name="Ito T."/>
            <person name="Fujiyama A."/>
            <person name="Inagaki F."/>
            <person name="Takami H."/>
        </authorList>
    </citation>
    <scope>NUCLEOTIDE SEQUENCE</scope>
    <source>
        <strain evidence="2">Expedition CK06-06</strain>
    </source>
</reference>
<dbReference type="Gene3D" id="3.40.50.2000">
    <property type="entry name" value="Glycogen Phosphorylase B"/>
    <property type="match status" value="1"/>
</dbReference>
<organism evidence="2">
    <name type="scientific">marine sediment metagenome</name>
    <dbReference type="NCBI Taxonomy" id="412755"/>
    <lineage>
        <taxon>unclassified sequences</taxon>
        <taxon>metagenomes</taxon>
        <taxon>ecological metagenomes</taxon>
    </lineage>
</organism>
<accession>X0RXI2</accession>
<dbReference type="SUPFAM" id="SSF53756">
    <property type="entry name" value="UDP-Glycosyltransferase/glycogen phosphorylase"/>
    <property type="match status" value="1"/>
</dbReference>
<gene>
    <name evidence="2" type="ORF">S01H1_10679</name>
</gene>
<proteinExistence type="predicted"/>
<dbReference type="EMBL" id="BARS01005445">
    <property type="protein sequence ID" value="GAF73524.1"/>
    <property type="molecule type" value="Genomic_DNA"/>
</dbReference>
<sequence>MKVLFVNDFSIKDLQGGATITNKLMVNAGKARGHVISEMTPKHVVIQGSCIDDIRLLKDEDKDSLLNELTKQIKEYDLLILNNISMFPIEVLEIIIAQTKYVKHEHDYCFCNHRNGKCETCKIKCRPAPFFVRLFSNSLLNIFFSPLQLKIFSKFFGETMRDAIIIPAPMERGKFFKKPEIQKEIHLFAGALMTHKGIHQVLDYADLKKKEGQRFHFAGRAVDQAVINRIKKDHTYLGEIPYDKMPELYQNYKYFIINPQMPETFCLTVLEALNSGCELIKFERSHDIGMESYDKGVKELTEMCYEAPTVFWERVESAMQK</sequence>
<evidence type="ECO:0000313" key="2">
    <source>
        <dbReference type="EMBL" id="GAF73524.1"/>
    </source>
</evidence>
<protein>
    <recommendedName>
        <fullName evidence="1">Glycosyl transferase family 1 domain-containing protein</fullName>
    </recommendedName>
</protein>
<dbReference type="Pfam" id="PF00534">
    <property type="entry name" value="Glycos_transf_1"/>
    <property type="match status" value="1"/>
</dbReference>
<comment type="caution">
    <text evidence="2">The sequence shown here is derived from an EMBL/GenBank/DDBJ whole genome shotgun (WGS) entry which is preliminary data.</text>
</comment>
<name>X0RXI2_9ZZZZ</name>